<evidence type="ECO:0000313" key="2">
    <source>
        <dbReference type="EMBL" id="GAA3861310.1"/>
    </source>
</evidence>
<sequence length="496" mass="53532">MTRLRLEDELRARIDDIFARFFAEGKAGPGLAYGIVHGGRLVHGGGLGTAEGGQCRTVDADTVFRIASMSKSFTAAAILILRDEGKLSLDMLVTDFVPALRAAPGLPWDAPELTIRHCLTMSAGLPTDDPWADRQESLTRAEFDAILAAGVHFIDVPGVRFEYSNLGFALLGRVIEELSGHPLADYLRIRIIEPLGLQSTTYDFERVPSPRLAHGHRKGPSGSVVVPFCSPGAFSAIGGVLSSTSDIARWMHWLGRAFLPEDDRDNSVLSRASRREMQQFHRFIPASAGADPAPDVDSSTATGAHTIAHGYGYGLFIDEHPRLGTFVQHSGGYPGFGSHMRWHSRTGWGVVAFGNCTYAPVSTPAEEALTTLMADLDASAPEEPAWEALADARAALEAVLTGKDDSHVNPMFSPNILQDEPASERLAAIRTVLAEVGALSKGDALLVRAPTAARLVWVLPAERGRVRLEVRLTPTTPPLIHSYWVRAQPSGPATQE</sequence>
<protein>
    <submittedName>
        <fullName evidence="2">Serine hydrolase domain-containing protein</fullName>
    </submittedName>
</protein>
<dbReference type="InterPro" id="IPR050491">
    <property type="entry name" value="AmpC-like"/>
</dbReference>
<accession>A0ABP7K0H8</accession>
<name>A0ABP7K0H8_9MICO</name>
<keyword evidence="2" id="KW-0378">Hydrolase</keyword>
<comment type="caution">
    <text evidence="2">The sequence shown here is derived from an EMBL/GenBank/DDBJ whole genome shotgun (WGS) entry which is preliminary data.</text>
</comment>
<dbReference type="RefSeq" id="WP_345061414.1">
    <property type="nucleotide sequence ID" value="NZ_BAABCN010000002.1"/>
</dbReference>
<dbReference type="Proteomes" id="UP001501803">
    <property type="component" value="Unassembled WGS sequence"/>
</dbReference>
<feature type="domain" description="Beta-lactamase-related" evidence="1">
    <location>
        <begin position="18"/>
        <end position="364"/>
    </location>
</feature>
<dbReference type="EMBL" id="BAABCN010000002">
    <property type="protein sequence ID" value="GAA3861310.1"/>
    <property type="molecule type" value="Genomic_DNA"/>
</dbReference>
<dbReference type="GO" id="GO:0016787">
    <property type="term" value="F:hydrolase activity"/>
    <property type="evidence" value="ECO:0007669"/>
    <property type="project" value="UniProtKB-KW"/>
</dbReference>
<dbReference type="Pfam" id="PF00144">
    <property type="entry name" value="Beta-lactamase"/>
    <property type="match status" value="1"/>
</dbReference>
<keyword evidence="3" id="KW-1185">Reference proteome</keyword>
<gene>
    <name evidence="2" type="ORF">GCM10022381_02070</name>
</gene>
<dbReference type="InterPro" id="IPR012338">
    <property type="entry name" value="Beta-lactam/transpept-like"/>
</dbReference>
<evidence type="ECO:0000259" key="1">
    <source>
        <dbReference type="Pfam" id="PF00144"/>
    </source>
</evidence>
<dbReference type="InterPro" id="IPR001466">
    <property type="entry name" value="Beta-lactam-related"/>
</dbReference>
<proteinExistence type="predicted"/>
<dbReference type="SUPFAM" id="SSF56601">
    <property type="entry name" value="beta-lactamase/transpeptidase-like"/>
    <property type="match status" value="1"/>
</dbReference>
<reference evidence="3" key="1">
    <citation type="journal article" date="2019" name="Int. J. Syst. Evol. Microbiol.">
        <title>The Global Catalogue of Microorganisms (GCM) 10K type strain sequencing project: providing services to taxonomists for standard genome sequencing and annotation.</title>
        <authorList>
            <consortium name="The Broad Institute Genomics Platform"/>
            <consortium name="The Broad Institute Genome Sequencing Center for Infectious Disease"/>
            <person name="Wu L."/>
            <person name="Ma J."/>
        </authorList>
    </citation>
    <scope>NUCLEOTIDE SEQUENCE [LARGE SCALE GENOMIC DNA]</scope>
    <source>
        <strain evidence="3">JCM 17021</strain>
    </source>
</reference>
<dbReference type="Gene3D" id="3.40.710.10">
    <property type="entry name" value="DD-peptidase/beta-lactamase superfamily"/>
    <property type="match status" value="1"/>
</dbReference>
<organism evidence="2 3">
    <name type="scientific">Leifsonia kafniensis</name>
    <dbReference type="NCBI Taxonomy" id="475957"/>
    <lineage>
        <taxon>Bacteria</taxon>
        <taxon>Bacillati</taxon>
        <taxon>Actinomycetota</taxon>
        <taxon>Actinomycetes</taxon>
        <taxon>Micrococcales</taxon>
        <taxon>Microbacteriaceae</taxon>
        <taxon>Leifsonia</taxon>
    </lineage>
</organism>
<evidence type="ECO:0000313" key="3">
    <source>
        <dbReference type="Proteomes" id="UP001501803"/>
    </source>
</evidence>
<dbReference type="PANTHER" id="PTHR46825">
    <property type="entry name" value="D-ALANYL-D-ALANINE-CARBOXYPEPTIDASE/ENDOPEPTIDASE AMPH"/>
    <property type="match status" value="1"/>
</dbReference>
<dbReference type="PANTHER" id="PTHR46825:SF9">
    <property type="entry name" value="BETA-LACTAMASE-RELATED DOMAIN-CONTAINING PROTEIN"/>
    <property type="match status" value="1"/>
</dbReference>